<keyword evidence="5" id="KW-0472">Membrane</keyword>
<proteinExistence type="predicted"/>
<accession>A0A178MD46</accession>
<protein>
    <recommendedName>
        <fullName evidence="6">Cytochrome c domain-containing protein</fullName>
    </recommendedName>
</protein>
<dbReference type="InterPro" id="IPR009056">
    <property type="entry name" value="Cyt_c-like_dom"/>
</dbReference>
<dbReference type="PANTHER" id="PTHR40394">
    <property type="entry name" value="LIPOPROTEIN-RELATED"/>
    <property type="match status" value="1"/>
</dbReference>
<evidence type="ECO:0000259" key="6">
    <source>
        <dbReference type="PROSITE" id="PS51007"/>
    </source>
</evidence>
<dbReference type="GO" id="GO:0020037">
    <property type="term" value="F:heme binding"/>
    <property type="evidence" value="ECO:0007669"/>
    <property type="project" value="InterPro"/>
</dbReference>
<dbReference type="STRING" id="1285242.A6A04_06430"/>
<dbReference type="Proteomes" id="UP000078428">
    <property type="component" value="Unassembled WGS sequence"/>
</dbReference>
<keyword evidence="2 4" id="KW-0479">Metal-binding</keyword>
<evidence type="ECO:0000256" key="3">
    <source>
        <dbReference type="ARBA" id="ARBA00023004"/>
    </source>
</evidence>
<comment type="caution">
    <text evidence="7">The sequence shown here is derived from an EMBL/GenBank/DDBJ whole genome shotgun (WGS) entry which is preliminary data.</text>
</comment>
<feature type="transmembrane region" description="Helical" evidence="5">
    <location>
        <begin position="61"/>
        <end position="79"/>
    </location>
</feature>
<dbReference type="RefSeq" id="WP_068494998.1">
    <property type="nucleotide sequence ID" value="NZ_LWQT01000088.1"/>
</dbReference>
<sequence>MPVPDLILPAWLPWPLPFRLGLAVLDEPRLAGDIHWGLGWAAAALVLALAALAPLRRRFRLGLLAAAALVAALLAWPRIDLLFVPAYPTSFRASPTGFSAAAIARGEGIYARHCQSCHGAEGHGDGPEAARQPIPPADLTAEHLWDHPLGEMFWWISRGMTAPDGRPSMPGFADRLSEVERWELIDFLHANAAGADLVQIGLWTHVIDAPDLVAVCGDGRRVQLRQLSGQPVHLLVADKTPLPEAGTNPAFRIGGGPATDPASPWCAVEDPASARTAYSIASAQSPEGLEGSQFLVGTQGHLLAHWTWGTAPAADTLVSLAQSLGSVCLAPRGVDSATRHAAHRDR</sequence>
<evidence type="ECO:0000256" key="2">
    <source>
        <dbReference type="ARBA" id="ARBA00022723"/>
    </source>
</evidence>
<keyword evidence="8" id="KW-1185">Reference proteome</keyword>
<dbReference type="GO" id="GO:0046872">
    <property type="term" value="F:metal ion binding"/>
    <property type="evidence" value="ECO:0007669"/>
    <property type="project" value="UniProtKB-KW"/>
</dbReference>
<gene>
    <name evidence="7" type="ORF">A6A04_06430</name>
</gene>
<dbReference type="Pfam" id="PF13442">
    <property type="entry name" value="Cytochrome_CBB3"/>
    <property type="match status" value="1"/>
</dbReference>
<dbReference type="InterPro" id="IPR036909">
    <property type="entry name" value="Cyt_c-like_dom_sf"/>
</dbReference>
<dbReference type="Gene3D" id="1.10.760.10">
    <property type="entry name" value="Cytochrome c-like domain"/>
    <property type="match status" value="1"/>
</dbReference>
<dbReference type="PROSITE" id="PS51007">
    <property type="entry name" value="CYTC"/>
    <property type="match status" value="1"/>
</dbReference>
<feature type="domain" description="Cytochrome c" evidence="6">
    <location>
        <begin position="101"/>
        <end position="192"/>
    </location>
</feature>
<dbReference type="EMBL" id="LWQT01000088">
    <property type="protein sequence ID" value="OAN46731.1"/>
    <property type="molecule type" value="Genomic_DNA"/>
</dbReference>
<evidence type="ECO:0000256" key="4">
    <source>
        <dbReference type="PROSITE-ProRule" id="PRU00433"/>
    </source>
</evidence>
<name>A0A178MD46_9PROT</name>
<keyword evidence="5" id="KW-0812">Transmembrane</keyword>
<feature type="transmembrane region" description="Helical" evidence="5">
    <location>
        <begin position="34"/>
        <end position="54"/>
    </location>
</feature>
<evidence type="ECO:0000256" key="1">
    <source>
        <dbReference type="ARBA" id="ARBA00022617"/>
    </source>
</evidence>
<dbReference type="GO" id="GO:0009055">
    <property type="term" value="F:electron transfer activity"/>
    <property type="evidence" value="ECO:0007669"/>
    <property type="project" value="InterPro"/>
</dbReference>
<reference evidence="7 8" key="1">
    <citation type="submission" date="2016-04" db="EMBL/GenBank/DDBJ databases">
        <title>Draft genome sequence of freshwater magnetotactic bacteria Magnetospirillum marisnigri SP-1 and Magnetospirillum moscoviense BB-1.</title>
        <authorList>
            <person name="Koziaeva V."/>
            <person name="Dziuba M.V."/>
            <person name="Ivanov T.M."/>
            <person name="Kuznetsov B."/>
            <person name="Grouzdev D.S."/>
        </authorList>
    </citation>
    <scope>NUCLEOTIDE SEQUENCE [LARGE SCALE GENOMIC DNA]</scope>
    <source>
        <strain evidence="7 8">SP-1</strain>
    </source>
</reference>
<evidence type="ECO:0000256" key="5">
    <source>
        <dbReference type="SAM" id="Phobius"/>
    </source>
</evidence>
<dbReference type="AlphaFoldDB" id="A0A178MD46"/>
<dbReference type="SUPFAM" id="SSF46626">
    <property type="entry name" value="Cytochrome c"/>
    <property type="match status" value="1"/>
</dbReference>
<evidence type="ECO:0000313" key="8">
    <source>
        <dbReference type="Proteomes" id="UP000078428"/>
    </source>
</evidence>
<evidence type="ECO:0000313" key="7">
    <source>
        <dbReference type="EMBL" id="OAN46731.1"/>
    </source>
</evidence>
<keyword evidence="1 4" id="KW-0349">Heme</keyword>
<dbReference type="PANTHER" id="PTHR40394:SF2">
    <property type="entry name" value="QUINOL:CYTOCHROME C OXIDOREDUCTASE MEMBRANE PROTEIN"/>
    <property type="match status" value="1"/>
</dbReference>
<keyword evidence="5" id="KW-1133">Transmembrane helix</keyword>
<dbReference type="OrthoDB" id="335174at2"/>
<organism evidence="7 8">
    <name type="scientific">Paramagnetospirillum marisnigri</name>
    <dbReference type="NCBI Taxonomy" id="1285242"/>
    <lineage>
        <taxon>Bacteria</taxon>
        <taxon>Pseudomonadati</taxon>
        <taxon>Pseudomonadota</taxon>
        <taxon>Alphaproteobacteria</taxon>
        <taxon>Rhodospirillales</taxon>
        <taxon>Magnetospirillaceae</taxon>
        <taxon>Paramagnetospirillum</taxon>
    </lineage>
</organism>
<keyword evidence="3 4" id="KW-0408">Iron</keyword>